<feature type="transmembrane region" description="Helical" evidence="8">
    <location>
        <begin position="279"/>
        <end position="301"/>
    </location>
</feature>
<dbReference type="InterPro" id="IPR011701">
    <property type="entry name" value="MFS"/>
</dbReference>
<gene>
    <name evidence="11" type="ORF">ABL_08932</name>
</gene>
<dbReference type="InterPro" id="IPR036259">
    <property type="entry name" value="MFS_trans_sf"/>
</dbReference>
<dbReference type="VEuPathDB" id="FungiDB:An18g01210"/>
<keyword evidence="7" id="KW-0547">Nucleotide-binding</keyword>
<sequence length="875" mass="97844">MDEKLPGAFSQALPVDRTDDAVEYLQGHAAGPDSSQIDLRALRRKIDWHLIPFMFSCYVLQFLDKVMLNYAAVMGMKTELHLAGNEYTNTATWFFLAYLIAEAPNIYCLQKVPAAKWLGANVALWGVAAAASAGAKNYATLLTARVFLGIFEATIGPSLMLISSQYYTKSEQAPRFTLWYNGLGVAQIIGGLVSFGFQHVHHGATLAGWRIMFLVIGLATVLIGVLTLLFIPDTPMKAKWLSEEEKVALLQHVSVNQTGVWSSSINLKQIWEAVLDIQLWLLVLITILISVSSGVVTTYSATLISGFGYSGPISALLNMPSGIVSIFFTLLVGFGIRRTSHRWAWNAFCTIPGIIGGGLLSFLPKSNKAGVLIGIYLVNAIVATLPILYQWTMANCAGHTKRAFSSALIAGSFSVGNIIGPQTFQARDAPEYRPAKIAVLATQAAAAVMSVVLFAYYVWENRRRDSRYGKVEDSMVDEAKWAGLTDKENTRFRIEIEEETLPTYRPEKYYPVQQGEVLNNRYQILAKLGYGVTSTVWLGRDLHDSKYVALKIYVTGQKKNHELEIYNRINAVEVEHPGSDFIRKLFDHFTITGPHGPHVCLVHDPMGMSADTLLQKYIPGNAMTLKEMKSCIRQLLIALDFLHSFAHIVHTDLQLKNLLLPIRDSITLENLEEREVDDPSPRKVLKDRTIYLSTVYNPGGDGLPLLCDFGEARIGDAENSDDIMPNMYRAPEVVLKESWGYKVDIWNAAMVAWDIVSPRHMFDGRNPDGIFDDRVHLAEMVALMGPPPASFRERCKLAYVFWDEKGNWKDLAPIPDNSLENLGADIPGENKEGFFRWLRKALQWNAEDRPTAAEFLFDEWLMEGLRRPNTEETKS</sequence>
<dbReference type="FunFam" id="1.20.1250.20:FF:000064">
    <property type="entry name" value="MFS allantoate transporter"/>
    <property type="match status" value="1"/>
</dbReference>
<dbReference type="VEuPathDB" id="FungiDB:ATCC64974_110840"/>
<dbReference type="PANTHER" id="PTHR43791">
    <property type="entry name" value="PERMEASE-RELATED"/>
    <property type="match status" value="1"/>
</dbReference>
<comment type="subcellular location">
    <subcellularLocation>
        <location evidence="1">Membrane</location>
        <topology evidence="1">Multi-pass membrane protein</topology>
    </subcellularLocation>
</comment>
<evidence type="ECO:0000313" key="12">
    <source>
        <dbReference type="Proteomes" id="UP000068243"/>
    </source>
</evidence>
<dbReference type="Gene3D" id="1.20.1250.20">
    <property type="entry name" value="MFS general substrate transporter like domains"/>
    <property type="match status" value="2"/>
</dbReference>
<dbReference type="Gene3D" id="3.30.200.20">
    <property type="entry name" value="Phosphorylase Kinase, domain 1"/>
    <property type="match status" value="1"/>
</dbReference>
<evidence type="ECO:0000256" key="6">
    <source>
        <dbReference type="ARBA" id="ARBA00037968"/>
    </source>
</evidence>
<evidence type="ECO:0000256" key="2">
    <source>
        <dbReference type="ARBA" id="ARBA00022448"/>
    </source>
</evidence>
<dbReference type="VEuPathDB" id="FungiDB:M747DRAFT_320817"/>
<evidence type="ECO:0000256" key="1">
    <source>
        <dbReference type="ARBA" id="ARBA00004141"/>
    </source>
</evidence>
<dbReference type="VEuPathDB" id="FungiDB:ASPNIDRAFT2_1188062"/>
<dbReference type="GO" id="GO:0005524">
    <property type="term" value="F:ATP binding"/>
    <property type="evidence" value="ECO:0007669"/>
    <property type="project" value="UniProtKB-UniRule"/>
</dbReference>
<keyword evidence="7" id="KW-0067">ATP-binding</keyword>
<feature type="transmembrane region" description="Helical" evidence="8">
    <location>
        <begin position="91"/>
        <end position="110"/>
    </location>
</feature>
<feature type="transmembrane region" description="Helical" evidence="8">
    <location>
        <begin position="369"/>
        <end position="391"/>
    </location>
</feature>
<evidence type="ECO:0000259" key="9">
    <source>
        <dbReference type="PROSITE" id="PS50011"/>
    </source>
</evidence>
<dbReference type="GO" id="GO:0022857">
    <property type="term" value="F:transmembrane transporter activity"/>
    <property type="evidence" value="ECO:0007669"/>
    <property type="project" value="InterPro"/>
</dbReference>
<dbReference type="OrthoDB" id="6730379at2759"/>
<dbReference type="AlphaFoldDB" id="A0A100ISE1"/>
<dbReference type="PROSITE" id="PS00107">
    <property type="entry name" value="PROTEIN_KINASE_ATP"/>
    <property type="match status" value="1"/>
</dbReference>
<feature type="transmembrane region" description="Helical" evidence="8">
    <location>
        <begin position="117"/>
        <end position="135"/>
    </location>
</feature>
<feature type="transmembrane region" description="Helical" evidence="8">
    <location>
        <begin position="50"/>
        <end position="71"/>
    </location>
</feature>
<keyword evidence="3 8" id="KW-0812">Transmembrane</keyword>
<feature type="transmembrane region" description="Helical" evidence="8">
    <location>
        <begin position="343"/>
        <end position="363"/>
    </location>
</feature>
<feature type="domain" description="Major facilitator superfamily (MFS) profile" evidence="10">
    <location>
        <begin position="50"/>
        <end position="462"/>
    </location>
</feature>
<dbReference type="InterPro" id="IPR011009">
    <property type="entry name" value="Kinase-like_dom_sf"/>
</dbReference>
<evidence type="ECO:0000256" key="3">
    <source>
        <dbReference type="ARBA" id="ARBA00022692"/>
    </source>
</evidence>
<dbReference type="SUPFAM" id="SSF56112">
    <property type="entry name" value="Protein kinase-like (PK-like)"/>
    <property type="match status" value="1"/>
</dbReference>
<dbReference type="Proteomes" id="UP000068243">
    <property type="component" value="Unassembled WGS sequence"/>
</dbReference>
<dbReference type="Gene3D" id="1.10.510.10">
    <property type="entry name" value="Transferase(Phosphotransferase) domain 1"/>
    <property type="match status" value="1"/>
</dbReference>
<dbReference type="InterPro" id="IPR020846">
    <property type="entry name" value="MFS_dom"/>
</dbReference>
<evidence type="ECO:0000259" key="10">
    <source>
        <dbReference type="PROSITE" id="PS50850"/>
    </source>
</evidence>
<feature type="transmembrane region" description="Helical" evidence="8">
    <location>
        <begin position="147"/>
        <end position="166"/>
    </location>
</feature>
<evidence type="ECO:0000256" key="5">
    <source>
        <dbReference type="ARBA" id="ARBA00023136"/>
    </source>
</evidence>
<accession>A0A100ISE1</accession>
<dbReference type="PANTHER" id="PTHR43791:SF40">
    <property type="entry name" value="THIAMINE PATHWAY TRANSPORTER THI73"/>
    <property type="match status" value="1"/>
</dbReference>
<dbReference type="InterPro" id="IPR000719">
    <property type="entry name" value="Prot_kinase_dom"/>
</dbReference>
<keyword evidence="5 8" id="KW-0472">Membrane</keyword>
<evidence type="ECO:0000313" key="11">
    <source>
        <dbReference type="EMBL" id="GAQ46271.1"/>
    </source>
</evidence>
<evidence type="ECO:0000256" key="4">
    <source>
        <dbReference type="ARBA" id="ARBA00022989"/>
    </source>
</evidence>
<protein>
    <submittedName>
        <fullName evidence="11">Allantoate permease</fullName>
    </submittedName>
</protein>
<dbReference type="Pfam" id="PF07690">
    <property type="entry name" value="MFS_1"/>
    <property type="match status" value="1"/>
</dbReference>
<reference evidence="12" key="1">
    <citation type="journal article" date="2016" name="Genome Announc.">
        <title>Draft genome sequence of Aspergillus niger strain An76.</title>
        <authorList>
            <person name="Gong W."/>
            <person name="Cheng Z."/>
            <person name="Zhang H."/>
            <person name="Liu L."/>
            <person name="Gao P."/>
            <person name="Wang L."/>
        </authorList>
    </citation>
    <scope>NUCLEOTIDE SEQUENCE [LARGE SCALE GENOMIC DNA]</scope>
    <source>
        <strain evidence="12">An76</strain>
    </source>
</reference>
<proteinExistence type="inferred from homology"/>
<feature type="transmembrane region" description="Helical" evidence="8">
    <location>
        <begin position="178"/>
        <end position="197"/>
    </location>
</feature>
<dbReference type="GO" id="GO:0016020">
    <property type="term" value="C:membrane"/>
    <property type="evidence" value="ECO:0007669"/>
    <property type="project" value="UniProtKB-SubCell"/>
</dbReference>
<dbReference type="VEuPathDB" id="FungiDB:ATCC64974_110830"/>
<dbReference type="VEuPathDB" id="FungiDB:ASPNIDRAFT2_1179040"/>
<dbReference type="VEuPathDB" id="FungiDB:An18g01220"/>
<dbReference type="PROSITE" id="PS50011">
    <property type="entry name" value="PROTEIN_KINASE_DOM"/>
    <property type="match status" value="1"/>
</dbReference>
<keyword evidence="2" id="KW-0813">Transport</keyword>
<comment type="caution">
    <text evidence="11">The sequence shown here is derived from an EMBL/GenBank/DDBJ whole genome shotgun (WGS) entry which is preliminary data.</text>
</comment>
<feature type="transmembrane region" description="Helical" evidence="8">
    <location>
        <begin position="313"/>
        <end position="336"/>
    </location>
</feature>
<dbReference type="EMBL" id="BCMY01000020">
    <property type="protein sequence ID" value="GAQ46271.1"/>
    <property type="molecule type" value="Genomic_DNA"/>
</dbReference>
<feature type="transmembrane region" description="Helical" evidence="8">
    <location>
        <begin position="209"/>
        <end position="231"/>
    </location>
</feature>
<organism evidence="11 12">
    <name type="scientific">Aspergillus niger</name>
    <dbReference type="NCBI Taxonomy" id="5061"/>
    <lineage>
        <taxon>Eukaryota</taxon>
        <taxon>Fungi</taxon>
        <taxon>Dikarya</taxon>
        <taxon>Ascomycota</taxon>
        <taxon>Pezizomycotina</taxon>
        <taxon>Eurotiomycetes</taxon>
        <taxon>Eurotiomycetidae</taxon>
        <taxon>Eurotiales</taxon>
        <taxon>Aspergillaceae</taxon>
        <taxon>Aspergillus</taxon>
        <taxon>Aspergillus subgen. Circumdati</taxon>
    </lineage>
</organism>
<feature type="transmembrane region" description="Helical" evidence="8">
    <location>
        <begin position="440"/>
        <end position="459"/>
    </location>
</feature>
<dbReference type="GO" id="GO:0004672">
    <property type="term" value="F:protein kinase activity"/>
    <property type="evidence" value="ECO:0007669"/>
    <property type="project" value="InterPro"/>
</dbReference>
<dbReference type="SUPFAM" id="SSF103473">
    <property type="entry name" value="MFS general substrate transporter"/>
    <property type="match status" value="1"/>
</dbReference>
<evidence type="ECO:0000256" key="7">
    <source>
        <dbReference type="PROSITE-ProRule" id="PRU10141"/>
    </source>
</evidence>
<name>A0A100ISE1_ASPNG</name>
<dbReference type="PaxDb" id="5061-CADANGAP00013502"/>
<dbReference type="Pfam" id="PF00069">
    <property type="entry name" value="Pkinase"/>
    <property type="match status" value="1"/>
</dbReference>
<dbReference type="InterPro" id="IPR017441">
    <property type="entry name" value="Protein_kinase_ATP_BS"/>
</dbReference>
<feature type="binding site" evidence="7">
    <location>
        <position position="551"/>
    </location>
    <ligand>
        <name>ATP</name>
        <dbReference type="ChEBI" id="CHEBI:30616"/>
    </ligand>
</feature>
<feature type="domain" description="Protein kinase" evidence="9">
    <location>
        <begin position="522"/>
        <end position="861"/>
    </location>
</feature>
<dbReference type="VEuPathDB" id="FungiDB:M747DRAFT_273289"/>
<evidence type="ECO:0000256" key="8">
    <source>
        <dbReference type="SAM" id="Phobius"/>
    </source>
</evidence>
<dbReference type="SMART" id="SM00220">
    <property type="entry name" value="S_TKc"/>
    <property type="match status" value="1"/>
</dbReference>
<dbReference type="PROSITE" id="PS50850">
    <property type="entry name" value="MFS"/>
    <property type="match status" value="1"/>
</dbReference>
<keyword evidence="4 8" id="KW-1133">Transmembrane helix</keyword>
<comment type="similarity">
    <text evidence="6">Belongs to the major facilitator superfamily. Allantoate permease family.</text>
</comment>
<feature type="transmembrane region" description="Helical" evidence="8">
    <location>
        <begin position="403"/>
        <end position="420"/>
    </location>
</feature>